<feature type="transmembrane region" description="Helical" evidence="8">
    <location>
        <begin position="357"/>
        <end position="375"/>
    </location>
</feature>
<evidence type="ECO:0000256" key="3">
    <source>
        <dbReference type="ARBA" id="ARBA00022692"/>
    </source>
</evidence>
<evidence type="ECO:0000256" key="4">
    <source>
        <dbReference type="ARBA" id="ARBA00022989"/>
    </source>
</evidence>
<proteinExistence type="inferred from homology"/>
<evidence type="ECO:0000313" key="11">
    <source>
        <dbReference type="EMBL" id="KGM10696.1"/>
    </source>
</evidence>
<feature type="transmembrane region" description="Helical" evidence="8">
    <location>
        <begin position="387"/>
        <end position="405"/>
    </location>
</feature>
<feature type="region of interest" description="Disordered" evidence="7">
    <location>
        <begin position="1"/>
        <end position="25"/>
    </location>
</feature>
<dbReference type="PANTHER" id="PTHR34390:SF2">
    <property type="entry name" value="SUCCINATE TRANSPORTER SUBUNIT YJJP-RELATED"/>
    <property type="match status" value="1"/>
</dbReference>
<keyword evidence="4 8" id="KW-1133">Transmembrane helix</keyword>
<keyword evidence="5 8" id="KW-0472">Membrane</keyword>
<feature type="domain" description="Threonine/Serine exporter ThrE" evidence="10">
    <location>
        <begin position="318"/>
        <end position="444"/>
    </location>
</feature>
<accession>A0A0A0BRX4</accession>
<evidence type="ECO:0000256" key="1">
    <source>
        <dbReference type="ARBA" id="ARBA00004651"/>
    </source>
</evidence>
<name>A0A0A0BRX4_9CELL</name>
<dbReference type="Pfam" id="PF06738">
    <property type="entry name" value="ThrE"/>
    <property type="match status" value="1"/>
</dbReference>
<dbReference type="Proteomes" id="UP000029839">
    <property type="component" value="Unassembled WGS sequence"/>
</dbReference>
<dbReference type="EMBL" id="AXCY01000042">
    <property type="protein sequence ID" value="KGM10696.1"/>
    <property type="molecule type" value="Genomic_DNA"/>
</dbReference>
<evidence type="ECO:0000313" key="12">
    <source>
        <dbReference type="Proteomes" id="UP000029839"/>
    </source>
</evidence>
<feature type="transmembrane region" description="Helical" evidence="8">
    <location>
        <begin position="269"/>
        <end position="290"/>
    </location>
</feature>
<dbReference type="GO" id="GO:0022857">
    <property type="term" value="F:transmembrane transporter activity"/>
    <property type="evidence" value="ECO:0007669"/>
    <property type="project" value="InterPro"/>
</dbReference>
<evidence type="ECO:0000259" key="10">
    <source>
        <dbReference type="Pfam" id="PF12821"/>
    </source>
</evidence>
<feature type="transmembrane region" description="Helical" evidence="8">
    <location>
        <begin position="238"/>
        <end position="257"/>
    </location>
</feature>
<dbReference type="InterPro" id="IPR050539">
    <property type="entry name" value="ThrE_Dicarb/AminoAcid_Exp"/>
</dbReference>
<evidence type="ECO:0000256" key="7">
    <source>
        <dbReference type="SAM" id="MobiDB-lite"/>
    </source>
</evidence>
<feature type="transmembrane region" description="Helical" evidence="8">
    <location>
        <begin position="310"/>
        <end position="329"/>
    </location>
</feature>
<comment type="similarity">
    <text evidence="6">Belongs to the ThrE exporter (TC 2.A.79) family.</text>
</comment>
<reference evidence="11 12" key="1">
    <citation type="submission" date="2013-08" db="EMBL/GenBank/DDBJ databases">
        <title>Genome sequencing of Cellulomonas carbonis T26.</title>
        <authorList>
            <person name="Chen F."/>
            <person name="Li Y."/>
            <person name="Wang G."/>
        </authorList>
    </citation>
    <scope>NUCLEOTIDE SEQUENCE [LARGE SCALE GENOMIC DNA]</scope>
    <source>
        <strain evidence="11 12">T26</strain>
    </source>
</reference>
<dbReference type="InterPro" id="IPR024528">
    <property type="entry name" value="ThrE_2"/>
</dbReference>
<dbReference type="Pfam" id="PF12821">
    <property type="entry name" value="ThrE_2"/>
    <property type="match status" value="1"/>
</dbReference>
<dbReference type="GO" id="GO:0005886">
    <property type="term" value="C:plasma membrane"/>
    <property type="evidence" value="ECO:0007669"/>
    <property type="project" value="UniProtKB-SubCell"/>
</dbReference>
<feature type="non-terminal residue" evidence="11">
    <location>
        <position position="465"/>
    </location>
</feature>
<evidence type="ECO:0000256" key="6">
    <source>
        <dbReference type="ARBA" id="ARBA00034125"/>
    </source>
</evidence>
<feature type="transmembrane region" description="Helical" evidence="8">
    <location>
        <begin position="203"/>
        <end position="226"/>
    </location>
</feature>
<dbReference type="GO" id="GO:0015744">
    <property type="term" value="P:succinate transport"/>
    <property type="evidence" value="ECO:0007669"/>
    <property type="project" value="TreeGrafter"/>
</dbReference>
<evidence type="ECO:0000256" key="2">
    <source>
        <dbReference type="ARBA" id="ARBA00022475"/>
    </source>
</evidence>
<feature type="domain" description="Threonine/serine exporter-like N-terminal" evidence="9">
    <location>
        <begin position="38"/>
        <end position="292"/>
    </location>
</feature>
<reference evidence="11 12" key="2">
    <citation type="journal article" date="2015" name="Stand. Genomic Sci.">
        <title>Draft genome sequence of Cellulomonas carbonis T26(T) and comparative analysis of six Cellulomonas genomes.</title>
        <authorList>
            <person name="Zhuang W."/>
            <person name="Zhang S."/>
            <person name="Xia X."/>
            <person name="Wang G."/>
        </authorList>
    </citation>
    <scope>NUCLEOTIDE SEQUENCE [LARGE SCALE GENOMIC DNA]</scope>
    <source>
        <strain evidence="11 12">T26</strain>
    </source>
</reference>
<evidence type="ECO:0000256" key="8">
    <source>
        <dbReference type="SAM" id="Phobius"/>
    </source>
</evidence>
<comment type="subcellular location">
    <subcellularLocation>
        <location evidence="1">Cell membrane</location>
        <topology evidence="1">Multi-pass membrane protein</topology>
    </subcellularLocation>
</comment>
<sequence length="465" mass="46527">MVRALAQRVGGGPSEVRAGLRSRPGGPDPVMIRDVLELALRVGEAMLSLGAAAVDVQQAVRGVVKAFGLTGAQADLTFTAITVSYDRAGDGRPVTMVRIVQERIPDYGRLQGVVELARRIREEPVAADDAAAALDAAHDELDAIISAPQTYRRWVVTVALSALAAAVAVLLGGGPAVALVAAVTTTLIDRVVWSLRRRGLPEFFLQAAGAAVAALVAVALFLWAPLVGIDLSVLPPSLVVAAGIVVLLAGLSLVGAAEDAISGFPITAGARTFEVVLLTAGIVTGIVGVLDVARRMGVPLVLADPPGALAPVPVAVSAAAVIAAAWAVASYARPRAVAVAAAAGAVSWGAFEATTALGVGPVVASAAAATVVGFLSEWGAPRLRMPSIVTSVCGIVPLLPGLAIYRGLFAVVEGGTGGLLTGVSILLGAAMVGLGIAAGVTLGEFLGAPLRLGTRGGGRARSSAG</sequence>
<protein>
    <recommendedName>
        <fullName evidence="13">Threonine/serine exporter family protein</fullName>
    </recommendedName>
</protein>
<comment type="caution">
    <text evidence="11">The sequence shown here is derived from an EMBL/GenBank/DDBJ whole genome shotgun (WGS) entry which is preliminary data.</text>
</comment>
<feature type="transmembrane region" description="Helical" evidence="8">
    <location>
        <begin position="425"/>
        <end position="446"/>
    </location>
</feature>
<dbReference type="AlphaFoldDB" id="A0A0A0BRX4"/>
<evidence type="ECO:0000256" key="5">
    <source>
        <dbReference type="ARBA" id="ARBA00023136"/>
    </source>
</evidence>
<evidence type="ECO:0008006" key="13">
    <source>
        <dbReference type="Google" id="ProtNLM"/>
    </source>
</evidence>
<evidence type="ECO:0000259" key="9">
    <source>
        <dbReference type="Pfam" id="PF06738"/>
    </source>
</evidence>
<organism evidence="11 12">
    <name type="scientific">Cellulomonas carbonis T26</name>
    <dbReference type="NCBI Taxonomy" id="947969"/>
    <lineage>
        <taxon>Bacteria</taxon>
        <taxon>Bacillati</taxon>
        <taxon>Actinomycetota</taxon>
        <taxon>Actinomycetes</taxon>
        <taxon>Micrococcales</taxon>
        <taxon>Cellulomonadaceae</taxon>
        <taxon>Cellulomonas</taxon>
    </lineage>
</organism>
<feature type="transmembrane region" description="Helical" evidence="8">
    <location>
        <begin position="154"/>
        <end position="182"/>
    </location>
</feature>
<keyword evidence="3 8" id="KW-0812">Transmembrane</keyword>
<dbReference type="PANTHER" id="PTHR34390">
    <property type="entry name" value="UPF0442 PROTEIN YJJB-RELATED"/>
    <property type="match status" value="1"/>
</dbReference>
<gene>
    <name evidence="11" type="ORF">N868_14145</name>
</gene>
<dbReference type="InterPro" id="IPR010619">
    <property type="entry name" value="ThrE-like_N"/>
</dbReference>
<keyword evidence="2" id="KW-1003">Cell membrane</keyword>
<keyword evidence="12" id="KW-1185">Reference proteome</keyword>